<sequence length="76" mass="8664">MERNHDPSNLRTSSCKERMICFFELDEDKPDCTSSNLSSGKKLRSFKPEDFERKSNVLSKAMRGVLPLRCPAPEAT</sequence>
<keyword evidence="2" id="KW-1185">Reference proteome</keyword>
<evidence type="ECO:0000313" key="2">
    <source>
        <dbReference type="Proteomes" id="UP001396334"/>
    </source>
</evidence>
<comment type="caution">
    <text evidence="1">The sequence shown here is derived from an EMBL/GenBank/DDBJ whole genome shotgun (WGS) entry which is preliminary data.</text>
</comment>
<reference evidence="1 2" key="1">
    <citation type="journal article" date="2024" name="G3 (Bethesda)">
        <title>Genome assembly of Hibiscus sabdariffa L. provides insights into metabolisms of medicinal natural products.</title>
        <authorList>
            <person name="Kim T."/>
        </authorList>
    </citation>
    <scope>NUCLEOTIDE SEQUENCE [LARGE SCALE GENOMIC DNA]</scope>
    <source>
        <strain evidence="1">TK-2024</strain>
        <tissue evidence="1">Old leaves</tissue>
    </source>
</reference>
<evidence type="ECO:0000313" key="1">
    <source>
        <dbReference type="EMBL" id="KAK9004073.1"/>
    </source>
</evidence>
<protein>
    <submittedName>
        <fullName evidence="1">Uncharacterized protein</fullName>
    </submittedName>
</protein>
<dbReference type="Proteomes" id="UP001396334">
    <property type="component" value="Unassembled WGS sequence"/>
</dbReference>
<gene>
    <name evidence="1" type="ORF">V6N11_001887</name>
</gene>
<organism evidence="1 2">
    <name type="scientific">Hibiscus sabdariffa</name>
    <name type="common">roselle</name>
    <dbReference type="NCBI Taxonomy" id="183260"/>
    <lineage>
        <taxon>Eukaryota</taxon>
        <taxon>Viridiplantae</taxon>
        <taxon>Streptophyta</taxon>
        <taxon>Embryophyta</taxon>
        <taxon>Tracheophyta</taxon>
        <taxon>Spermatophyta</taxon>
        <taxon>Magnoliopsida</taxon>
        <taxon>eudicotyledons</taxon>
        <taxon>Gunneridae</taxon>
        <taxon>Pentapetalae</taxon>
        <taxon>rosids</taxon>
        <taxon>malvids</taxon>
        <taxon>Malvales</taxon>
        <taxon>Malvaceae</taxon>
        <taxon>Malvoideae</taxon>
        <taxon>Hibiscus</taxon>
    </lineage>
</organism>
<name>A0ABR2QTZ0_9ROSI</name>
<dbReference type="EMBL" id="JBBPBN010000031">
    <property type="protein sequence ID" value="KAK9004073.1"/>
    <property type="molecule type" value="Genomic_DNA"/>
</dbReference>
<accession>A0ABR2QTZ0</accession>
<proteinExistence type="predicted"/>